<dbReference type="SUPFAM" id="SSF50978">
    <property type="entry name" value="WD40 repeat-like"/>
    <property type="match status" value="1"/>
</dbReference>
<feature type="transmembrane region" description="Helical" evidence="5">
    <location>
        <begin position="37"/>
        <end position="62"/>
    </location>
</feature>
<evidence type="ECO:0000256" key="2">
    <source>
        <dbReference type="ARBA" id="ARBA00022692"/>
    </source>
</evidence>
<dbReference type="PANTHER" id="PTHR42727">
    <property type="entry name" value="PHOSPHATE TRANSPORT SYSTEM PERMEASE PROTEIN"/>
    <property type="match status" value="1"/>
</dbReference>
<evidence type="ECO:0000313" key="8">
    <source>
        <dbReference type="Proteomes" id="UP000094379"/>
    </source>
</evidence>
<feature type="transmembrane region" description="Helical" evidence="5">
    <location>
        <begin position="504"/>
        <end position="524"/>
    </location>
</feature>
<dbReference type="InterPro" id="IPR000515">
    <property type="entry name" value="MetI-like"/>
</dbReference>
<gene>
    <name evidence="7" type="primary">pstC</name>
    <name evidence="7" type="ORF">A9E74_00132</name>
</gene>
<keyword evidence="8" id="KW-1185">Reference proteome</keyword>
<dbReference type="EMBL" id="MCRI01000001">
    <property type="protein sequence ID" value="ODN68160.1"/>
    <property type="molecule type" value="Genomic_DNA"/>
</dbReference>
<feature type="transmembrane region" description="Helical" evidence="5">
    <location>
        <begin position="469"/>
        <end position="492"/>
    </location>
</feature>
<protein>
    <submittedName>
        <fullName evidence="7">Phosphate transport system permease protein PstC</fullName>
    </submittedName>
</protein>
<dbReference type="Gene3D" id="2.130.10.10">
    <property type="entry name" value="YVTN repeat-like/Quinoprotein amine dehydrogenase"/>
    <property type="match status" value="1"/>
</dbReference>
<feature type="transmembrane region" description="Helical" evidence="5">
    <location>
        <begin position="615"/>
        <end position="639"/>
    </location>
</feature>
<name>A0A1E3GVS9_9GAMM</name>
<dbReference type="PROSITE" id="PS50928">
    <property type="entry name" value="ABC_TM1"/>
    <property type="match status" value="1"/>
</dbReference>
<evidence type="ECO:0000259" key="6">
    <source>
        <dbReference type="PROSITE" id="PS50928"/>
    </source>
</evidence>
<keyword evidence="3 5" id="KW-1133">Transmembrane helix</keyword>
<evidence type="ECO:0000256" key="5">
    <source>
        <dbReference type="RuleBase" id="RU363032"/>
    </source>
</evidence>
<feature type="transmembrane region" description="Helical" evidence="5">
    <location>
        <begin position="571"/>
        <end position="595"/>
    </location>
</feature>
<organism evidence="7 8">
    <name type="scientific">Methylophaga muralis</name>
    <dbReference type="NCBI Taxonomy" id="291169"/>
    <lineage>
        <taxon>Bacteria</taxon>
        <taxon>Pseudomonadati</taxon>
        <taxon>Pseudomonadota</taxon>
        <taxon>Gammaproteobacteria</taxon>
        <taxon>Thiotrichales</taxon>
        <taxon>Piscirickettsiaceae</taxon>
        <taxon>Methylophaga</taxon>
    </lineage>
</organism>
<feature type="transmembrane region" description="Helical" evidence="5">
    <location>
        <begin position="530"/>
        <end position="551"/>
    </location>
</feature>
<dbReference type="RefSeq" id="WP_069294742.1">
    <property type="nucleotide sequence ID" value="NZ_MCRI01000001.1"/>
</dbReference>
<feature type="transmembrane region" description="Helical" evidence="5">
    <location>
        <begin position="660"/>
        <end position="680"/>
    </location>
</feature>
<dbReference type="GO" id="GO:0005886">
    <property type="term" value="C:plasma membrane"/>
    <property type="evidence" value="ECO:0007669"/>
    <property type="project" value="UniProtKB-SubCell"/>
</dbReference>
<keyword evidence="2 5" id="KW-0812">Transmembrane</keyword>
<dbReference type="PANTHER" id="PTHR42727:SF1">
    <property type="entry name" value="PHOSPHATE TRANSPORT SYSTEM PERMEASE"/>
    <property type="match status" value="1"/>
</dbReference>
<dbReference type="Pfam" id="PF00528">
    <property type="entry name" value="BPD_transp_1"/>
    <property type="match status" value="1"/>
</dbReference>
<evidence type="ECO:0000256" key="1">
    <source>
        <dbReference type="ARBA" id="ARBA00004651"/>
    </source>
</evidence>
<sequence>MNETTLSADVNSRGKSLLPSVEAREKMRKKRDFKDKLSRWGITYAGYGVVFALAMIFVYLFYEVMPILKGASVTPQSSYSLPVTSAQTQHLILERYEELGIQYTDDGVITFFEADDGEIREQVELSLPDDASITSFAHSEYIGGVTARGLSNGQVHITKHSFQTSFPNDQRLITPVIDYPFGEAAITIDEQGQPLELLAIETVTRGSGGSMIAALTADKRLLLTQISSKSNLLTGEVTVENNTIELSDVPASPVKMLLDKALRSLFITDSEGFIHYYSINDFKNSRLVATVNAGEGSPITAIDFLVGSVSLIAGNERGELSQWFLVRDENNNYDLTKIREFKSHKNAITALAPEYTRKGFLAVDAGGYLGIHYGTSARTLYLEQETENPLVSAAISQVNGRLLLLDDQQQVQVAGLWNQHPQLSFSAMWNKVWYEGRADPEYIWQSSSASDEFESKFSLVPLSIGTLKAALYAMLFAMPLAIAGAIYTAYFMSPKIRGVVKPSIEIMEALPTVILGFLAGLWLAPFAEDHLPAIFSFVILMPVMMLLFAFIWTKLPAGIRHAVPDGWEAALLVPVILLFGYICITASPYIEIWFFNGSMRQWFTDVGITYDQRNAMIVGIAMGFAVIPTIFSIAEDAVFTVPKHLTQGSLALGATRWQTVVGVVLPTASPGIFSAIMMGFGRAVGETMIVLMATGNSPVVNFNIFEGMRTLSANIAVELPETAVGSSHFRILFLAALVLLALTFIVNTFAEIIRQRLRARYSNL</sequence>
<dbReference type="AlphaFoldDB" id="A0A1E3GVS9"/>
<keyword evidence="4 5" id="KW-0472">Membrane</keyword>
<dbReference type="SUPFAM" id="SSF161098">
    <property type="entry name" value="MetI-like"/>
    <property type="match status" value="2"/>
</dbReference>
<dbReference type="InterPro" id="IPR036322">
    <property type="entry name" value="WD40_repeat_dom_sf"/>
</dbReference>
<accession>A0A1E3GVS9</accession>
<proteinExistence type="inferred from homology"/>
<dbReference type="CDD" id="cd06261">
    <property type="entry name" value="TM_PBP2"/>
    <property type="match status" value="1"/>
</dbReference>
<evidence type="ECO:0000256" key="4">
    <source>
        <dbReference type="ARBA" id="ARBA00023136"/>
    </source>
</evidence>
<dbReference type="InterPro" id="IPR035906">
    <property type="entry name" value="MetI-like_sf"/>
</dbReference>
<dbReference type="InterPro" id="IPR015943">
    <property type="entry name" value="WD40/YVTN_repeat-like_dom_sf"/>
</dbReference>
<feature type="transmembrane region" description="Helical" evidence="5">
    <location>
        <begin position="729"/>
        <end position="750"/>
    </location>
</feature>
<dbReference type="GO" id="GO:0055085">
    <property type="term" value="P:transmembrane transport"/>
    <property type="evidence" value="ECO:0007669"/>
    <property type="project" value="InterPro"/>
</dbReference>
<comment type="similarity">
    <text evidence="5">Belongs to the binding-protein-dependent transport system permease family.</text>
</comment>
<reference evidence="7 8" key="1">
    <citation type="submission" date="2016-07" db="EMBL/GenBank/DDBJ databases">
        <title>Draft Genome Sequence of Methylophaga muralis Bur 1.</title>
        <authorList>
            <person name="Vasilenko O.V."/>
            <person name="Doronina N.V."/>
            <person name="Shmareva M.N."/>
            <person name="Tarlachkov S.V."/>
            <person name="Mustakhimov I."/>
            <person name="Trotsenko Y.A."/>
        </authorList>
    </citation>
    <scope>NUCLEOTIDE SEQUENCE [LARGE SCALE GENOMIC DNA]</scope>
    <source>
        <strain evidence="7 8">Bur 1</strain>
    </source>
</reference>
<evidence type="ECO:0000313" key="7">
    <source>
        <dbReference type="EMBL" id="ODN68160.1"/>
    </source>
</evidence>
<dbReference type="Proteomes" id="UP000094379">
    <property type="component" value="Unassembled WGS sequence"/>
</dbReference>
<keyword evidence="5" id="KW-0813">Transport</keyword>
<feature type="domain" description="ABC transmembrane type-1" evidence="6">
    <location>
        <begin position="463"/>
        <end position="750"/>
    </location>
</feature>
<dbReference type="PATRIC" id="fig|291169.3.peg.132"/>
<comment type="caution">
    <text evidence="7">The sequence shown here is derived from an EMBL/GenBank/DDBJ whole genome shotgun (WGS) entry which is preliminary data.</text>
</comment>
<comment type="subcellular location">
    <subcellularLocation>
        <location evidence="1 5">Cell membrane</location>
        <topology evidence="1 5">Multi-pass membrane protein</topology>
    </subcellularLocation>
</comment>
<dbReference type="Gene3D" id="1.10.3720.10">
    <property type="entry name" value="MetI-like"/>
    <property type="match status" value="2"/>
</dbReference>
<dbReference type="STRING" id="291169.A9E74_00132"/>
<evidence type="ECO:0000256" key="3">
    <source>
        <dbReference type="ARBA" id="ARBA00022989"/>
    </source>
</evidence>